<reference evidence="2 3" key="1">
    <citation type="journal article" date="2023" name="Nucleic Acids Res.">
        <title>The hologenome of Daphnia magna reveals possible DNA methylation and microbiome-mediated evolution of the host genome.</title>
        <authorList>
            <person name="Chaturvedi A."/>
            <person name="Li X."/>
            <person name="Dhandapani V."/>
            <person name="Marshall H."/>
            <person name="Kissane S."/>
            <person name="Cuenca-Cambronero M."/>
            <person name="Asole G."/>
            <person name="Calvet F."/>
            <person name="Ruiz-Romero M."/>
            <person name="Marangio P."/>
            <person name="Guigo R."/>
            <person name="Rago D."/>
            <person name="Mirbahai L."/>
            <person name="Eastwood N."/>
            <person name="Colbourne J.K."/>
            <person name="Zhou J."/>
            <person name="Mallon E."/>
            <person name="Orsini L."/>
        </authorList>
    </citation>
    <scope>NUCLEOTIDE SEQUENCE [LARGE SCALE GENOMIC DNA]</scope>
    <source>
        <strain evidence="2">LRV0_1</strain>
    </source>
</reference>
<accession>A0ABR0B115</accession>
<comment type="caution">
    <text evidence="2">The sequence shown here is derived from an EMBL/GenBank/DDBJ whole genome shotgun (WGS) entry which is preliminary data.</text>
</comment>
<feature type="transmembrane region" description="Helical" evidence="1">
    <location>
        <begin position="29"/>
        <end position="50"/>
    </location>
</feature>
<dbReference type="EMBL" id="JAOYFB010000039">
    <property type="protein sequence ID" value="KAK4030974.1"/>
    <property type="molecule type" value="Genomic_DNA"/>
</dbReference>
<keyword evidence="1" id="KW-0812">Transmembrane</keyword>
<dbReference type="Proteomes" id="UP001234178">
    <property type="component" value="Unassembled WGS sequence"/>
</dbReference>
<proteinExistence type="predicted"/>
<evidence type="ECO:0000313" key="3">
    <source>
        <dbReference type="Proteomes" id="UP001234178"/>
    </source>
</evidence>
<evidence type="ECO:0000313" key="2">
    <source>
        <dbReference type="EMBL" id="KAK4030974.1"/>
    </source>
</evidence>
<name>A0ABR0B115_9CRUS</name>
<organism evidence="2 3">
    <name type="scientific">Daphnia magna</name>
    <dbReference type="NCBI Taxonomy" id="35525"/>
    <lineage>
        <taxon>Eukaryota</taxon>
        <taxon>Metazoa</taxon>
        <taxon>Ecdysozoa</taxon>
        <taxon>Arthropoda</taxon>
        <taxon>Crustacea</taxon>
        <taxon>Branchiopoda</taxon>
        <taxon>Diplostraca</taxon>
        <taxon>Cladocera</taxon>
        <taxon>Anomopoda</taxon>
        <taxon>Daphniidae</taxon>
        <taxon>Daphnia</taxon>
    </lineage>
</organism>
<keyword evidence="1" id="KW-1133">Transmembrane helix</keyword>
<keyword evidence="1" id="KW-0472">Membrane</keyword>
<protein>
    <submittedName>
        <fullName evidence="2">Uncharacterized protein</fullName>
    </submittedName>
</protein>
<keyword evidence="3" id="KW-1185">Reference proteome</keyword>
<evidence type="ECO:0000256" key="1">
    <source>
        <dbReference type="SAM" id="Phobius"/>
    </source>
</evidence>
<gene>
    <name evidence="2" type="ORF">OUZ56_024404</name>
</gene>
<sequence>MHFLKFRNGNQLEEGSAADSEQMASFLEIVTLLYGLLQLLKILILPSLTFSSMWRLRSRDDIPDNFDFLQRFTCLSLLTSSIKLFLFGEKLSLSCNEAFSELMKLAPSTAASNS</sequence>